<feature type="transmembrane region" description="Helical" evidence="6">
    <location>
        <begin position="48"/>
        <end position="73"/>
    </location>
</feature>
<evidence type="ECO:0000256" key="3">
    <source>
        <dbReference type="ARBA" id="ARBA00022989"/>
    </source>
</evidence>
<comment type="caution">
    <text evidence="8">The sequence shown here is derived from an EMBL/GenBank/DDBJ whole genome shotgun (WGS) entry which is preliminary data.</text>
</comment>
<dbReference type="InterPro" id="IPR052337">
    <property type="entry name" value="SAT4-like"/>
</dbReference>
<evidence type="ECO:0000256" key="6">
    <source>
        <dbReference type="SAM" id="Phobius"/>
    </source>
</evidence>
<evidence type="ECO:0000256" key="5">
    <source>
        <dbReference type="ARBA" id="ARBA00038359"/>
    </source>
</evidence>
<accession>A0A2T4GCB2</accession>
<dbReference type="GO" id="GO:0016020">
    <property type="term" value="C:membrane"/>
    <property type="evidence" value="ECO:0007669"/>
    <property type="project" value="UniProtKB-SubCell"/>
</dbReference>
<dbReference type="Proteomes" id="UP000241587">
    <property type="component" value="Unassembled WGS sequence"/>
</dbReference>
<keyword evidence="2 6" id="KW-0812">Transmembrane</keyword>
<comment type="subcellular location">
    <subcellularLocation>
        <location evidence="1">Membrane</location>
        <topology evidence="1">Multi-pass membrane protein</topology>
    </subcellularLocation>
</comment>
<keyword evidence="3 6" id="KW-1133">Transmembrane helix</keyword>
<comment type="similarity">
    <text evidence="5">Belongs to the SAT4 family.</text>
</comment>
<name>A0A2T4GCB2_FUSCU</name>
<keyword evidence="4 6" id="KW-0472">Membrane</keyword>
<dbReference type="AlphaFoldDB" id="A0A2T4GCB2"/>
<feature type="transmembrane region" description="Helical" evidence="6">
    <location>
        <begin position="162"/>
        <end position="182"/>
    </location>
</feature>
<dbReference type="PANTHER" id="PTHR33048:SF15">
    <property type="entry name" value="INTEGRAL MEMBRANE PROTEIN"/>
    <property type="match status" value="1"/>
</dbReference>
<reference evidence="8 9" key="1">
    <citation type="submission" date="2018-02" db="EMBL/GenBank/DDBJ databases">
        <title>Fusarium culmorum secondary metabolites in fungal-bacterial-plant interactions.</title>
        <authorList>
            <person name="Schmidt R."/>
        </authorList>
    </citation>
    <scope>NUCLEOTIDE SEQUENCE [LARGE SCALE GENOMIC DNA]</scope>
    <source>
        <strain evidence="8 9">PV</strain>
    </source>
</reference>
<dbReference type="InterPro" id="IPR049326">
    <property type="entry name" value="Rhodopsin_dom_fungi"/>
</dbReference>
<evidence type="ECO:0000256" key="2">
    <source>
        <dbReference type="ARBA" id="ARBA00022692"/>
    </source>
</evidence>
<gene>
    <name evidence="8" type="ORF">FCULG_00012683</name>
</gene>
<feature type="transmembrane region" description="Helical" evidence="6">
    <location>
        <begin position="85"/>
        <end position="109"/>
    </location>
</feature>
<dbReference type="Pfam" id="PF20684">
    <property type="entry name" value="Fung_rhodopsin"/>
    <property type="match status" value="1"/>
</dbReference>
<organism evidence="8 9">
    <name type="scientific">Fusarium culmorum</name>
    <dbReference type="NCBI Taxonomy" id="5516"/>
    <lineage>
        <taxon>Eukaryota</taxon>
        <taxon>Fungi</taxon>
        <taxon>Dikarya</taxon>
        <taxon>Ascomycota</taxon>
        <taxon>Pezizomycotina</taxon>
        <taxon>Sordariomycetes</taxon>
        <taxon>Hypocreomycetidae</taxon>
        <taxon>Hypocreales</taxon>
        <taxon>Nectriaceae</taxon>
        <taxon>Fusarium</taxon>
    </lineage>
</organism>
<feature type="transmembrane region" description="Helical" evidence="6">
    <location>
        <begin position="270"/>
        <end position="291"/>
    </location>
</feature>
<proteinExistence type="inferred from homology"/>
<dbReference type="OMA" id="SHMRKAT"/>
<evidence type="ECO:0000259" key="7">
    <source>
        <dbReference type="Pfam" id="PF20684"/>
    </source>
</evidence>
<feature type="domain" description="Rhodopsin" evidence="7">
    <location>
        <begin position="69"/>
        <end position="299"/>
    </location>
</feature>
<feature type="transmembrane region" description="Helical" evidence="6">
    <location>
        <begin position="240"/>
        <end position="258"/>
    </location>
</feature>
<evidence type="ECO:0000313" key="9">
    <source>
        <dbReference type="Proteomes" id="UP000241587"/>
    </source>
</evidence>
<dbReference type="OrthoDB" id="9976870at2759"/>
<dbReference type="PANTHER" id="PTHR33048">
    <property type="entry name" value="PTH11-LIKE INTEGRAL MEMBRANE PROTEIN (AFU_ORTHOLOGUE AFUA_5G11245)"/>
    <property type="match status" value="1"/>
</dbReference>
<feature type="transmembrane region" description="Helical" evidence="6">
    <location>
        <begin position="129"/>
        <end position="155"/>
    </location>
</feature>
<evidence type="ECO:0000313" key="8">
    <source>
        <dbReference type="EMBL" id="PTD01207.1"/>
    </source>
</evidence>
<dbReference type="EMBL" id="PVEM01000031">
    <property type="protein sequence ID" value="PTD01207.1"/>
    <property type="molecule type" value="Genomic_DNA"/>
</dbReference>
<feature type="transmembrane region" description="Helical" evidence="6">
    <location>
        <begin position="202"/>
        <end position="228"/>
    </location>
</feature>
<protein>
    <recommendedName>
        <fullName evidence="7">Rhodopsin domain-containing protein</fullName>
    </recommendedName>
</protein>
<evidence type="ECO:0000256" key="4">
    <source>
        <dbReference type="ARBA" id="ARBA00023136"/>
    </source>
</evidence>
<keyword evidence="9" id="KW-1185">Reference proteome</keyword>
<sequence>MHPVERGFMLNPKHAVFSFRMLITTPEQKDLINIMLNANAKSVKPTGLGLLLVVLSITFFILTAIIIILRCIVRLKSRIFGKDDGLMLVGWVLHIAHTAVSIKAIYSGLGIKHENLNNYLQSQVLKFVWIARLIHSISLILLKCSICVTLLRIAVKKVHQRLIWGTIIFTIATMLYVTIGSLTACTPITANWDDHGECSIAFLNSLGYVISISAIISDWICSILPIFMLYKSKMKKATKISISVVLGLAALASIFTIIRLPYLKLLSNHYVAYIFLWSMLETGFGIIAGSLHSLRKLISPYFHFDSSMGSSPQEHNTPYSGTGRAVITSHSVPAVRRTYRGEVGDNWEQLHDVEGLSSQKIYVKVDLEMQSLEMPQTPQESHGSREDLVHP</sequence>
<evidence type="ECO:0000256" key="1">
    <source>
        <dbReference type="ARBA" id="ARBA00004141"/>
    </source>
</evidence>